<gene>
    <name evidence="9" type="ORF">ACFFJ8_24945</name>
</gene>
<feature type="domain" description="ABC transmembrane type-1" evidence="8">
    <location>
        <begin position="79"/>
        <end position="271"/>
    </location>
</feature>
<dbReference type="Pfam" id="PF00528">
    <property type="entry name" value="BPD_transp_1"/>
    <property type="match status" value="1"/>
</dbReference>
<dbReference type="Proteomes" id="UP001589818">
    <property type="component" value="Unassembled WGS sequence"/>
</dbReference>
<dbReference type="EMBL" id="JBHLVF010000041">
    <property type="protein sequence ID" value="MFC0394594.1"/>
    <property type="molecule type" value="Genomic_DNA"/>
</dbReference>
<evidence type="ECO:0000256" key="6">
    <source>
        <dbReference type="ARBA" id="ARBA00023136"/>
    </source>
</evidence>
<evidence type="ECO:0000313" key="9">
    <source>
        <dbReference type="EMBL" id="MFC0394594.1"/>
    </source>
</evidence>
<accession>A0ABV6JF98</accession>
<name>A0ABV6JF98_9BACL</name>
<keyword evidence="2 7" id="KW-0813">Transport</keyword>
<keyword evidence="5 7" id="KW-1133">Transmembrane helix</keyword>
<sequence>MRRRMRRLSLSSVLLIAGLTGLALFMLIPIVYIFNHAFKPLDEMFLFPPRILVQEPTIVNFEKLFFATSGDVVPFTRYLFNSIIIAVITIFCVITVSSMAGYAIAKLRFGLKGLIMGLIYISLMFAAETVSIPRYLIISGLGINDTYFAHILPFLASPVAVFLMMAFIGQIPNDLIEAAKLDGASEVAIFNRIVMPLAAPAVATIAILTFQGVWGDVEASTLYVQDEALKNIAYYVQTLVSGAQNNVAGQGLMAAASLLMFLPNLIIFLVFQKRVMQTMLHSGVK</sequence>
<comment type="subcellular location">
    <subcellularLocation>
        <location evidence="1 7">Cell membrane</location>
        <topology evidence="1 7">Multi-pass membrane protein</topology>
    </subcellularLocation>
</comment>
<feature type="transmembrane region" description="Helical" evidence="7">
    <location>
        <begin position="189"/>
        <end position="214"/>
    </location>
</feature>
<dbReference type="SUPFAM" id="SSF161098">
    <property type="entry name" value="MetI-like"/>
    <property type="match status" value="1"/>
</dbReference>
<feature type="transmembrane region" description="Helical" evidence="7">
    <location>
        <begin position="78"/>
        <end position="102"/>
    </location>
</feature>
<evidence type="ECO:0000313" key="10">
    <source>
        <dbReference type="Proteomes" id="UP001589818"/>
    </source>
</evidence>
<dbReference type="CDD" id="cd06261">
    <property type="entry name" value="TM_PBP2"/>
    <property type="match status" value="1"/>
</dbReference>
<keyword evidence="6 7" id="KW-0472">Membrane</keyword>
<reference evidence="9 10" key="1">
    <citation type="submission" date="2024-09" db="EMBL/GenBank/DDBJ databases">
        <authorList>
            <person name="Sun Q."/>
            <person name="Mori K."/>
        </authorList>
    </citation>
    <scope>NUCLEOTIDE SEQUENCE [LARGE SCALE GENOMIC DNA]</scope>
    <source>
        <strain evidence="9 10">CCM 4839</strain>
    </source>
</reference>
<dbReference type="RefSeq" id="WP_256555009.1">
    <property type="nucleotide sequence ID" value="NZ_JANHOF010000001.1"/>
</dbReference>
<dbReference type="InterPro" id="IPR035906">
    <property type="entry name" value="MetI-like_sf"/>
</dbReference>
<dbReference type="Gene3D" id="1.10.3720.10">
    <property type="entry name" value="MetI-like"/>
    <property type="match status" value="1"/>
</dbReference>
<comment type="similarity">
    <text evidence="7">Belongs to the binding-protein-dependent transport system permease family.</text>
</comment>
<feature type="transmembrane region" description="Helical" evidence="7">
    <location>
        <begin position="109"/>
        <end position="127"/>
    </location>
</feature>
<keyword evidence="4 7" id="KW-0812">Transmembrane</keyword>
<evidence type="ECO:0000256" key="2">
    <source>
        <dbReference type="ARBA" id="ARBA00022448"/>
    </source>
</evidence>
<dbReference type="InterPro" id="IPR000515">
    <property type="entry name" value="MetI-like"/>
</dbReference>
<evidence type="ECO:0000256" key="3">
    <source>
        <dbReference type="ARBA" id="ARBA00022475"/>
    </source>
</evidence>
<evidence type="ECO:0000256" key="4">
    <source>
        <dbReference type="ARBA" id="ARBA00022692"/>
    </source>
</evidence>
<evidence type="ECO:0000256" key="5">
    <source>
        <dbReference type="ARBA" id="ARBA00022989"/>
    </source>
</evidence>
<evidence type="ECO:0000259" key="8">
    <source>
        <dbReference type="PROSITE" id="PS50928"/>
    </source>
</evidence>
<dbReference type="PANTHER" id="PTHR43744">
    <property type="entry name" value="ABC TRANSPORTER PERMEASE PROTEIN MG189-RELATED-RELATED"/>
    <property type="match status" value="1"/>
</dbReference>
<dbReference type="PROSITE" id="PS50928">
    <property type="entry name" value="ABC_TM1"/>
    <property type="match status" value="1"/>
</dbReference>
<keyword evidence="3" id="KW-1003">Cell membrane</keyword>
<organism evidence="9 10">
    <name type="scientific">Paenibacillus mendelii</name>
    <dbReference type="NCBI Taxonomy" id="206163"/>
    <lineage>
        <taxon>Bacteria</taxon>
        <taxon>Bacillati</taxon>
        <taxon>Bacillota</taxon>
        <taxon>Bacilli</taxon>
        <taxon>Bacillales</taxon>
        <taxon>Paenibacillaceae</taxon>
        <taxon>Paenibacillus</taxon>
    </lineage>
</organism>
<evidence type="ECO:0000256" key="7">
    <source>
        <dbReference type="RuleBase" id="RU363032"/>
    </source>
</evidence>
<dbReference type="PANTHER" id="PTHR43744:SF1">
    <property type="entry name" value="BINDING-PROTEIN-DEPENDENT TRANSPORT SYSTEMS INNER MEMBRANE COMPONENT"/>
    <property type="match status" value="1"/>
</dbReference>
<proteinExistence type="inferred from homology"/>
<feature type="transmembrane region" description="Helical" evidence="7">
    <location>
        <begin position="251"/>
        <end position="271"/>
    </location>
</feature>
<keyword evidence="10" id="KW-1185">Reference proteome</keyword>
<feature type="transmembrane region" description="Helical" evidence="7">
    <location>
        <begin position="147"/>
        <end position="168"/>
    </location>
</feature>
<feature type="transmembrane region" description="Helical" evidence="7">
    <location>
        <begin position="12"/>
        <end position="34"/>
    </location>
</feature>
<comment type="caution">
    <text evidence="9">The sequence shown here is derived from an EMBL/GenBank/DDBJ whole genome shotgun (WGS) entry which is preliminary data.</text>
</comment>
<protein>
    <submittedName>
        <fullName evidence="9">Carbohydrate ABC transporter permease</fullName>
    </submittedName>
</protein>
<evidence type="ECO:0000256" key="1">
    <source>
        <dbReference type="ARBA" id="ARBA00004651"/>
    </source>
</evidence>